<feature type="domain" description="Uracil-DNA glycosylase-like" evidence="8">
    <location>
        <begin position="48"/>
        <end position="216"/>
    </location>
</feature>
<gene>
    <name evidence="9" type="ORF">TISLANDTSLP1_17720</name>
</gene>
<dbReference type="InterPro" id="IPR005122">
    <property type="entry name" value="Uracil-DNA_glycosylase-like"/>
</dbReference>
<evidence type="ECO:0000256" key="6">
    <source>
        <dbReference type="ARBA" id="ARBA00023014"/>
    </source>
</evidence>
<dbReference type="GO" id="GO:0051539">
    <property type="term" value="F:4 iron, 4 sulfur cluster binding"/>
    <property type="evidence" value="ECO:0007669"/>
    <property type="project" value="UniProtKB-KW"/>
</dbReference>
<dbReference type="InterPro" id="IPR051536">
    <property type="entry name" value="UDG_Type-4/5"/>
</dbReference>
<dbReference type="Pfam" id="PF03167">
    <property type="entry name" value="UDG"/>
    <property type="match status" value="1"/>
</dbReference>
<keyword evidence="1" id="KW-0004">4Fe-4S</keyword>
<keyword evidence="2" id="KW-0479">Metal-binding</keyword>
<evidence type="ECO:0000256" key="4">
    <source>
        <dbReference type="ARBA" id="ARBA00022801"/>
    </source>
</evidence>
<comment type="caution">
    <text evidence="9">The sequence shown here is derived from an EMBL/GenBank/DDBJ whole genome shotgun (WGS) entry which is preliminary data.</text>
</comment>
<keyword evidence="4" id="KW-0378">Hydrolase</keyword>
<dbReference type="Gene3D" id="3.40.470.10">
    <property type="entry name" value="Uracil-DNA glycosylase-like domain"/>
    <property type="match status" value="1"/>
</dbReference>
<keyword evidence="3" id="KW-0227">DNA damage</keyword>
<dbReference type="Proteomes" id="UP001144297">
    <property type="component" value="Unassembled WGS sequence"/>
</dbReference>
<evidence type="ECO:0000259" key="8">
    <source>
        <dbReference type="Pfam" id="PF03167"/>
    </source>
</evidence>
<keyword evidence="10" id="KW-1185">Reference proteome</keyword>
<dbReference type="AlphaFoldDB" id="A0A9W6LKX1"/>
<proteinExistence type="predicted"/>
<evidence type="ECO:0000256" key="7">
    <source>
        <dbReference type="ARBA" id="ARBA00023204"/>
    </source>
</evidence>
<accession>A0A9W6LKX1</accession>
<name>A0A9W6LKX1_9BACT</name>
<dbReference type="GO" id="GO:0097506">
    <property type="term" value="F:deaminated base DNA N-glycosylase activity"/>
    <property type="evidence" value="ECO:0007669"/>
    <property type="project" value="UniProtKB-ARBA"/>
</dbReference>
<keyword evidence="7" id="KW-0234">DNA repair</keyword>
<keyword evidence="5" id="KW-0408">Iron</keyword>
<evidence type="ECO:0000313" key="9">
    <source>
        <dbReference type="EMBL" id="GLI54079.1"/>
    </source>
</evidence>
<dbReference type="EMBL" id="BSDX01000001">
    <property type="protein sequence ID" value="GLI54079.1"/>
    <property type="molecule type" value="Genomic_DNA"/>
</dbReference>
<dbReference type="GO" id="GO:0006281">
    <property type="term" value="P:DNA repair"/>
    <property type="evidence" value="ECO:0007669"/>
    <property type="project" value="UniProtKB-KW"/>
</dbReference>
<dbReference type="InterPro" id="IPR036895">
    <property type="entry name" value="Uracil-DNA_glycosylase-like_sf"/>
</dbReference>
<reference evidence="9" key="1">
    <citation type="submission" date="2022-12" db="EMBL/GenBank/DDBJ databases">
        <title>Reference genome sequencing for broad-spectrum identification of bacterial and archaeal isolates by mass spectrometry.</title>
        <authorList>
            <person name="Sekiguchi Y."/>
            <person name="Tourlousse D.M."/>
        </authorList>
    </citation>
    <scope>NUCLEOTIDE SEQUENCE</scope>
    <source>
        <strain evidence="9">TSL-P1</strain>
    </source>
</reference>
<evidence type="ECO:0000256" key="1">
    <source>
        <dbReference type="ARBA" id="ARBA00022485"/>
    </source>
</evidence>
<dbReference type="SUPFAM" id="SSF52141">
    <property type="entry name" value="Uracil-DNA glycosylase-like"/>
    <property type="match status" value="1"/>
</dbReference>
<dbReference type="GO" id="GO:0046872">
    <property type="term" value="F:metal ion binding"/>
    <property type="evidence" value="ECO:0007669"/>
    <property type="project" value="UniProtKB-KW"/>
</dbReference>
<protein>
    <recommendedName>
        <fullName evidence="8">Uracil-DNA glycosylase-like domain-containing protein</fullName>
    </recommendedName>
</protein>
<evidence type="ECO:0000256" key="2">
    <source>
        <dbReference type="ARBA" id="ARBA00022723"/>
    </source>
</evidence>
<evidence type="ECO:0000256" key="3">
    <source>
        <dbReference type="ARBA" id="ARBA00022763"/>
    </source>
</evidence>
<organism evidence="9 10">
    <name type="scientific">Thermodesulfovibrio yellowstonii</name>
    <dbReference type="NCBI Taxonomy" id="28262"/>
    <lineage>
        <taxon>Bacteria</taxon>
        <taxon>Pseudomonadati</taxon>
        <taxon>Nitrospirota</taxon>
        <taxon>Thermodesulfovibrionia</taxon>
        <taxon>Thermodesulfovibrionales</taxon>
        <taxon>Thermodesulfovibrionaceae</taxon>
        <taxon>Thermodesulfovibrio</taxon>
    </lineage>
</organism>
<sequence>MSKKGEIIKLREKISTCRACRELVNPFSLSENFHPKTVGYWNDAFTNYDHVKLMIVGQDWGSKGYLEKFIEKNNGKIPNPYDESNNPTFRNLMHYLEEAKIDKKDIYLTNAVLCLRKGDESSGNKNKPQKKHFRNCSQFLKRQIEIIQPKIIATLGLEALNIILEIFKIPKKVKTLNDVAGKIIAEKSEIFPEIKIFPLFHTGTKGMNMRKNLNKNDNIILEDFKELKRCLEET</sequence>
<evidence type="ECO:0000256" key="5">
    <source>
        <dbReference type="ARBA" id="ARBA00023004"/>
    </source>
</evidence>
<keyword evidence="6" id="KW-0411">Iron-sulfur</keyword>
<dbReference type="PANTHER" id="PTHR33693">
    <property type="entry name" value="TYPE-5 URACIL-DNA GLYCOSYLASE"/>
    <property type="match status" value="1"/>
</dbReference>
<evidence type="ECO:0000313" key="10">
    <source>
        <dbReference type="Proteomes" id="UP001144297"/>
    </source>
</evidence>